<comment type="similarity">
    <text evidence="1">Belongs to the TRAFAC class TrmE-Era-EngA-EngB-Septin-like GTPase superfamily. AIG1/Toc34/Toc159-like paraseptin GTPase family. IAN subfamily.</text>
</comment>
<keyword evidence="4" id="KW-0175">Coiled coil</keyword>
<gene>
    <name evidence="7" type="ORF">SNE40_000411</name>
</gene>
<name>A0AAN8Q9Z2_PATCE</name>
<protein>
    <recommendedName>
        <fullName evidence="6">AIG1-type G domain-containing protein</fullName>
    </recommendedName>
</protein>
<evidence type="ECO:0000256" key="1">
    <source>
        <dbReference type="ARBA" id="ARBA00008535"/>
    </source>
</evidence>
<feature type="domain" description="AIG1-type G" evidence="6">
    <location>
        <begin position="25"/>
        <end position="251"/>
    </location>
</feature>
<dbReference type="Proteomes" id="UP001347796">
    <property type="component" value="Unassembled WGS sequence"/>
</dbReference>
<dbReference type="PANTHER" id="PTHR10903:SF184">
    <property type="entry name" value="GTP-BINDING PROTEIN A"/>
    <property type="match status" value="1"/>
</dbReference>
<reference evidence="7 8" key="1">
    <citation type="submission" date="2024-01" db="EMBL/GenBank/DDBJ databases">
        <title>The genome of the rayed Mediterranean limpet Patella caerulea (Linnaeus, 1758).</title>
        <authorList>
            <person name="Anh-Thu Weber A."/>
            <person name="Halstead-Nussloch G."/>
        </authorList>
    </citation>
    <scope>NUCLEOTIDE SEQUENCE [LARGE SCALE GENOMIC DNA]</scope>
    <source>
        <strain evidence="7">AATW-2023a</strain>
        <tissue evidence="7">Whole specimen</tissue>
    </source>
</reference>
<feature type="chain" id="PRO_5042982467" description="AIG1-type G domain-containing protein" evidence="5">
    <location>
        <begin position="20"/>
        <end position="305"/>
    </location>
</feature>
<evidence type="ECO:0000259" key="6">
    <source>
        <dbReference type="PROSITE" id="PS51720"/>
    </source>
</evidence>
<organism evidence="7 8">
    <name type="scientific">Patella caerulea</name>
    <name type="common">Rayed Mediterranean limpet</name>
    <dbReference type="NCBI Taxonomy" id="87958"/>
    <lineage>
        <taxon>Eukaryota</taxon>
        <taxon>Metazoa</taxon>
        <taxon>Spiralia</taxon>
        <taxon>Lophotrochozoa</taxon>
        <taxon>Mollusca</taxon>
        <taxon>Gastropoda</taxon>
        <taxon>Patellogastropoda</taxon>
        <taxon>Patelloidea</taxon>
        <taxon>Patellidae</taxon>
        <taxon>Patella</taxon>
    </lineage>
</organism>
<comment type="caution">
    <text evidence="7">The sequence shown here is derived from an EMBL/GenBank/DDBJ whole genome shotgun (WGS) entry which is preliminary data.</text>
</comment>
<dbReference type="PROSITE" id="PS51720">
    <property type="entry name" value="G_AIG1"/>
    <property type="match status" value="1"/>
</dbReference>
<keyword evidence="3" id="KW-0342">GTP-binding</keyword>
<dbReference type="EMBL" id="JAZGQO010000001">
    <property type="protein sequence ID" value="KAK6194875.1"/>
    <property type="molecule type" value="Genomic_DNA"/>
</dbReference>
<accession>A0AAN8Q9Z2</accession>
<evidence type="ECO:0000313" key="7">
    <source>
        <dbReference type="EMBL" id="KAK6194875.1"/>
    </source>
</evidence>
<dbReference type="InterPro" id="IPR027417">
    <property type="entry name" value="P-loop_NTPase"/>
</dbReference>
<feature type="coiled-coil region" evidence="4">
    <location>
        <begin position="216"/>
        <end position="253"/>
    </location>
</feature>
<dbReference type="AlphaFoldDB" id="A0AAN8Q9Z2"/>
<dbReference type="PANTHER" id="PTHR10903">
    <property type="entry name" value="GTPASE, IMAP FAMILY MEMBER-RELATED"/>
    <property type="match status" value="1"/>
</dbReference>
<evidence type="ECO:0000256" key="3">
    <source>
        <dbReference type="ARBA" id="ARBA00023134"/>
    </source>
</evidence>
<dbReference type="Pfam" id="PF04548">
    <property type="entry name" value="AIG1"/>
    <property type="match status" value="1"/>
</dbReference>
<sequence length="305" mass="33750">MLMYQLMILFLIVFAKTYGDRYTDKKELRIVLVGKTGVGKSSLGNVLLNKKAFHAHGGFKSVTEKSAQESAEVEIPGFGRKKLVVVDTPGLFCTKHKNDVTAEEIGRCVKMSLPGPHVFIYVISGSERFTDEDLNTFNELNARFGGDVFRHMIVVFTKESPSGFTEALEEILGMCGERYAYIESKTPGSEELAAILKLIADTVQGNGGSHYTSAMYEAAAKHREEEKRKMEEMEELRREQEYLRRKQAELEDKRSSKLSSYVLMGLGSAGAVLTGGVSSIVSAAAGLTGLADWTGLVDWFTNKIY</sequence>
<dbReference type="GO" id="GO:0005525">
    <property type="term" value="F:GTP binding"/>
    <property type="evidence" value="ECO:0007669"/>
    <property type="project" value="UniProtKB-KW"/>
</dbReference>
<evidence type="ECO:0000256" key="4">
    <source>
        <dbReference type="SAM" id="Coils"/>
    </source>
</evidence>
<dbReference type="SUPFAM" id="SSF52540">
    <property type="entry name" value="P-loop containing nucleoside triphosphate hydrolases"/>
    <property type="match status" value="1"/>
</dbReference>
<evidence type="ECO:0000256" key="2">
    <source>
        <dbReference type="ARBA" id="ARBA00022741"/>
    </source>
</evidence>
<feature type="signal peptide" evidence="5">
    <location>
        <begin position="1"/>
        <end position="19"/>
    </location>
</feature>
<keyword evidence="2" id="KW-0547">Nucleotide-binding</keyword>
<dbReference type="FunFam" id="3.40.50.300:FF:000366">
    <property type="entry name" value="GTPase, IMAP family member 2"/>
    <property type="match status" value="1"/>
</dbReference>
<evidence type="ECO:0000313" key="8">
    <source>
        <dbReference type="Proteomes" id="UP001347796"/>
    </source>
</evidence>
<dbReference type="Gene3D" id="3.40.50.300">
    <property type="entry name" value="P-loop containing nucleotide triphosphate hydrolases"/>
    <property type="match status" value="1"/>
</dbReference>
<dbReference type="InterPro" id="IPR006703">
    <property type="entry name" value="G_AIG1"/>
</dbReference>
<keyword evidence="5" id="KW-0732">Signal</keyword>
<evidence type="ECO:0000256" key="5">
    <source>
        <dbReference type="SAM" id="SignalP"/>
    </source>
</evidence>
<proteinExistence type="inferred from homology"/>
<keyword evidence="8" id="KW-1185">Reference proteome</keyword>
<dbReference type="InterPro" id="IPR045058">
    <property type="entry name" value="GIMA/IAN/Toc"/>
</dbReference>